<sequence>MSRHYHQRCSRVAVFSQYQLATNSLKN</sequence>
<dbReference type="Proteomes" id="UP001152888">
    <property type="component" value="Unassembled WGS sequence"/>
</dbReference>
<accession>A0A9P0KE39</accession>
<name>A0A9P0KE39_ACAOB</name>
<comment type="caution">
    <text evidence="1">The sequence shown here is derived from an EMBL/GenBank/DDBJ whole genome shotgun (WGS) entry which is preliminary data.</text>
</comment>
<reference evidence="1" key="1">
    <citation type="submission" date="2022-03" db="EMBL/GenBank/DDBJ databases">
        <authorList>
            <person name="Sayadi A."/>
        </authorList>
    </citation>
    <scope>NUCLEOTIDE SEQUENCE</scope>
</reference>
<keyword evidence="2" id="KW-1185">Reference proteome</keyword>
<proteinExistence type="predicted"/>
<evidence type="ECO:0000313" key="1">
    <source>
        <dbReference type="EMBL" id="CAH1973607.1"/>
    </source>
</evidence>
<protein>
    <submittedName>
        <fullName evidence="1">Uncharacterized protein</fullName>
    </submittedName>
</protein>
<organism evidence="1 2">
    <name type="scientific">Acanthoscelides obtectus</name>
    <name type="common">Bean weevil</name>
    <name type="synonym">Bruchus obtectus</name>
    <dbReference type="NCBI Taxonomy" id="200917"/>
    <lineage>
        <taxon>Eukaryota</taxon>
        <taxon>Metazoa</taxon>
        <taxon>Ecdysozoa</taxon>
        <taxon>Arthropoda</taxon>
        <taxon>Hexapoda</taxon>
        <taxon>Insecta</taxon>
        <taxon>Pterygota</taxon>
        <taxon>Neoptera</taxon>
        <taxon>Endopterygota</taxon>
        <taxon>Coleoptera</taxon>
        <taxon>Polyphaga</taxon>
        <taxon>Cucujiformia</taxon>
        <taxon>Chrysomeloidea</taxon>
        <taxon>Chrysomelidae</taxon>
        <taxon>Bruchinae</taxon>
        <taxon>Bruchini</taxon>
        <taxon>Acanthoscelides</taxon>
    </lineage>
</organism>
<evidence type="ECO:0000313" key="2">
    <source>
        <dbReference type="Proteomes" id="UP001152888"/>
    </source>
</evidence>
<gene>
    <name evidence="1" type="ORF">ACAOBT_LOCUS10654</name>
</gene>
<dbReference type="EMBL" id="CAKOFQ010006812">
    <property type="protein sequence ID" value="CAH1973607.1"/>
    <property type="molecule type" value="Genomic_DNA"/>
</dbReference>
<dbReference type="AlphaFoldDB" id="A0A9P0KE39"/>